<evidence type="ECO:0000313" key="1">
    <source>
        <dbReference type="EMBL" id="KAH7673456.1"/>
    </source>
</evidence>
<comment type="caution">
    <text evidence="1">The sequence shown here is derived from an EMBL/GenBank/DDBJ whole genome shotgun (WGS) entry which is preliminary data.</text>
</comment>
<protein>
    <submittedName>
        <fullName evidence="1">Complex 1 LYR protein</fullName>
    </submittedName>
</protein>
<reference evidence="2" key="1">
    <citation type="journal article" date="2022" name="Nat. Commun.">
        <title>Chromosome evolution and the genetic basis of agronomically important traits in greater yam.</title>
        <authorList>
            <person name="Bredeson J.V."/>
            <person name="Lyons J.B."/>
            <person name="Oniyinde I.O."/>
            <person name="Okereke N.R."/>
            <person name="Kolade O."/>
            <person name="Nnabue I."/>
            <person name="Nwadili C.O."/>
            <person name="Hribova E."/>
            <person name="Parker M."/>
            <person name="Nwogha J."/>
            <person name="Shu S."/>
            <person name="Carlson J."/>
            <person name="Kariba R."/>
            <person name="Muthemba S."/>
            <person name="Knop K."/>
            <person name="Barton G.J."/>
            <person name="Sherwood A.V."/>
            <person name="Lopez-Montes A."/>
            <person name="Asiedu R."/>
            <person name="Jamnadass R."/>
            <person name="Muchugi A."/>
            <person name="Goodstein D."/>
            <person name="Egesi C.N."/>
            <person name="Featherston J."/>
            <person name="Asfaw A."/>
            <person name="Simpson G.G."/>
            <person name="Dolezel J."/>
            <person name="Hendre P.S."/>
            <person name="Van Deynze A."/>
            <person name="Kumar P.L."/>
            <person name="Obidiegwu J.E."/>
            <person name="Bhattacharjee R."/>
            <person name="Rokhsar D.S."/>
        </authorList>
    </citation>
    <scope>NUCLEOTIDE SEQUENCE [LARGE SCALE GENOMIC DNA]</scope>
    <source>
        <strain evidence="2">cv. TDa95/00328</strain>
    </source>
</reference>
<proteinExistence type="predicted"/>
<accession>A0ACB7VH72</accession>
<evidence type="ECO:0000313" key="2">
    <source>
        <dbReference type="Proteomes" id="UP000827976"/>
    </source>
</evidence>
<dbReference type="EMBL" id="CM037018">
    <property type="protein sequence ID" value="KAH7673456.1"/>
    <property type="molecule type" value="Genomic_DNA"/>
</dbReference>
<organism evidence="1 2">
    <name type="scientific">Dioscorea alata</name>
    <name type="common">Purple yam</name>
    <dbReference type="NCBI Taxonomy" id="55571"/>
    <lineage>
        <taxon>Eukaryota</taxon>
        <taxon>Viridiplantae</taxon>
        <taxon>Streptophyta</taxon>
        <taxon>Embryophyta</taxon>
        <taxon>Tracheophyta</taxon>
        <taxon>Spermatophyta</taxon>
        <taxon>Magnoliopsida</taxon>
        <taxon>Liliopsida</taxon>
        <taxon>Dioscoreales</taxon>
        <taxon>Dioscoreaceae</taxon>
        <taxon>Dioscorea</taxon>
    </lineage>
</organism>
<dbReference type="Proteomes" id="UP000827976">
    <property type="component" value="Chromosome 8"/>
</dbReference>
<keyword evidence="2" id="KW-1185">Reference proteome</keyword>
<sequence>MATMAPSMPEVISLMRSLLRTAAKFPDYNIREYTRRRVIDAFRENRALADASSISSAFAEGSPSSRSPRGKPWFTPSTPPKSRALWRLRASDGFRVADSQ</sequence>
<name>A0ACB7VH72_DIOAL</name>
<gene>
    <name evidence="1" type="ORF">IHE45_08G008800</name>
</gene>